<gene>
    <name evidence="1" type="ORF">B0J11DRAFT_281698</name>
</gene>
<keyword evidence="2" id="KW-1185">Reference proteome</keyword>
<name>A0A9P9DWC9_9PLEO</name>
<sequence length="186" mass="20188">MQLTISKHCKAKANCGAGTGWVTACMHRPEHQSHAVSRSRCAKLCLYHYPSLPNRSLQLFIALHRSASRLPPSASQDISNRPSAAIPRSIRQLLHLPALCPSSRMTPSPEPATTTAGHSQFPDCGSHLFPQAHNFHQLTALQPATRRANEEPAQSHVLHTVPVHLPGLQGLHQSIPKSCPVVPLGT</sequence>
<protein>
    <submittedName>
        <fullName evidence="1">Uncharacterized protein</fullName>
    </submittedName>
</protein>
<dbReference type="EMBL" id="JAGMWT010000006">
    <property type="protein sequence ID" value="KAH7126628.1"/>
    <property type="molecule type" value="Genomic_DNA"/>
</dbReference>
<dbReference type="AlphaFoldDB" id="A0A9P9DWC9"/>
<dbReference type="PROSITE" id="PS51257">
    <property type="entry name" value="PROKAR_LIPOPROTEIN"/>
    <property type="match status" value="1"/>
</dbReference>
<evidence type="ECO:0000313" key="2">
    <source>
        <dbReference type="Proteomes" id="UP000700596"/>
    </source>
</evidence>
<evidence type="ECO:0000313" key="1">
    <source>
        <dbReference type="EMBL" id="KAH7126628.1"/>
    </source>
</evidence>
<accession>A0A9P9DWC9</accession>
<proteinExistence type="predicted"/>
<dbReference type="Proteomes" id="UP000700596">
    <property type="component" value="Unassembled WGS sequence"/>
</dbReference>
<comment type="caution">
    <text evidence="1">The sequence shown here is derived from an EMBL/GenBank/DDBJ whole genome shotgun (WGS) entry which is preliminary data.</text>
</comment>
<organism evidence="1 2">
    <name type="scientific">Dendryphion nanum</name>
    <dbReference type="NCBI Taxonomy" id="256645"/>
    <lineage>
        <taxon>Eukaryota</taxon>
        <taxon>Fungi</taxon>
        <taxon>Dikarya</taxon>
        <taxon>Ascomycota</taxon>
        <taxon>Pezizomycotina</taxon>
        <taxon>Dothideomycetes</taxon>
        <taxon>Pleosporomycetidae</taxon>
        <taxon>Pleosporales</taxon>
        <taxon>Torulaceae</taxon>
        <taxon>Dendryphion</taxon>
    </lineage>
</organism>
<reference evidence="1" key="1">
    <citation type="journal article" date="2021" name="Nat. Commun.">
        <title>Genetic determinants of endophytism in the Arabidopsis root mycobiome.</title>
        <authorList>
            <person name="Mesny F."/>
            <person name="Miyauchi S."/>
            <person name="Thiergart T."/>
            <person name="Pickel B."/>
            <person name="Atanasova L."/>
            <person name="Karlsson M."/>
            <person name="Huettel B."/>
            <person name="Barry K.W."/>
            <person name="Haridas S."/>
            <person name="Chen C."/>
            <person name="Bauer D."/>
            <person name="Andreopoulos W."/>
            <person name="Pangilinan J."/>
            <person name="LaButti K."/>
            <person name="Riley R."/>
            <person name="Lipzen A."/>
            <person name="Clum A."/>
            <person name="Drula E."/>
            <person name="Henrissat B."/>
            <person name="Kohler A."/>
            <person name="Grigoriev I.V."/>
            <person name="Martin F.M."/>
            <person name="Hacquard S."/>
        </authorList>
    </citation>
    <scope>NUCLEOTIDE SEQUENCE</scope>
    <source>
        <strain evidence="1">MPI-CAGE-CH-0243</strain>
    </source>
</reference>